<organism evidence="2 3">
    <name type="scientific">Psilocybe cf. subviscida</name>
    <dbReference type="NCBI Taxonomy" id="2480587"/>
    <lineage>
        <taxon>Eukaryota</taxon>
        <taxon>Fungi</taxon>
        <taxon>Dikarya</taxon>
        <taxon>Basidiomycota</taxon>
        <taxon>Agaricomycotina</taxon>
        <taxon>Agaricomycetes</taxon>
        <taxon>Agaricomycetidae</taxon>
        <taxon>Agaricales</taxon>
        <taxon>Agaricineae</taxon>
        <taxon>Strophariaceae</taxon>
        <taxon>Psilocybe</taxon>
    </lineage>
</organism>
<evidence type="ECO:0000313" key="2">
    <source>
        <dbReference type="EMBL" id="KAF5315244.1"/>
    </source>
</evidence>
<feature type="region of interest" description="Disordered" evidence="1">
    <location>
        <begin position="1"/>
        <end position="26"/>
    </location>
</feature>
<dbReference type="EMBL" id="JAACJJ010000043">
    <property type="protein sequence ID" value="KAF5315244.1"/>
    <property type="molecule type" value="Genomic_DNA"/>
</dbReference>
<gene>
    <name evidence="2" type="ORF">D9619_007507</name>
</gene>
<keyword evidence="3" id="KW-1185">Reference proteome</keyword>
<accession>A0A8H5B201</accession>
<comment type="caution">
    <text evidence="2">The sequence shown here is derived from an EMBL/GenBank/DDBJ whole genome shotgun (WGS) entry which is preliminary data.</text>
</comment>
<dbReference type="Proteomes" id="UP000567179">
    <property type="component" value="Unassembled WGS sequence"/>
</dbReference>
<dbReference type="AlphaFoldDB" id="A0A8H5B201"/>
<reference evidence="2 3" key="1">
    <citation type="journal article" date="2020" name="ISME J.">
        <title>Uncovering the hidden diversity of litter-decomposition mechanisms in mushroom-forming fungi.</title>
        <authorList>
            <person name="Floudas D."/>
            <person name="Bentzer J."/>
            <person name="Ahren D."/>
            <person name="Johansson T."/>
            <person name="Persson P."/>
            <person name="Tunlid A."/>
        </authorList>
    </citation>
    <scope>NUCLEOTIDE SEQUENCE [LARGE SCALE GENOMIC DNA]</scope>
    <source>
        <strain evidence="2 3">CBS 101986</strain>
    </source>
</reference>
<evidence type="ECO:0000313" key="3">
    <source>
        <dbReference type="Proteomes" id="UP000567179"/>
    </source>
</evidence>
<name>A0A8H5B201_9AGAR</name>
<evidence type="ECO:0000256" key="1">
    <source>
        <dbReference type="SAM" id="MobiDB-lite"/>
    </source>
</evidence>
<proteinExistence type="predicted"/>
<sequence length="75" mass="8226">MARIKITKASTTLPGQKRSLAATGGAAAQNIQRAARRKLDAEAKDHLVLSQKVVTTDERVTRFSERIAAQRNKQP</sequence>
<protein>
    <submittedName>
        <fullName evidence="2">Uncharacterized protein</fullName>
    </submittedName>
</protein>